<evidence type="ECO:0000313" key="2">
    <source>
        <dbReference type="EMBL" id="GAG57786.1"/>
    </source>
</evidence>
<accession>X1ACF0</accession>
<comment type="caution">
    <text evidence="2">The sequence shown here is derived from an EMBL/GenBank/DDBJ whole genome shotgun (WGS) entry which is preliminary data.</text>
</comment>
<feature type="non-terminal residue" evidence="2">
    <location>
        <position position="1"/>
    </location>
</feature>
<feature type="region of interest" description="Disordered" evidence="1">
    <location>
        <begin position="1"/>
        <end position="24"/>
    </location>
</feature>
<evidence type="ECO:0000256" key="1">
    <source>
        <dbReference type="SAM" id="MobiDB-lite"/>
    </source>
</evidence>
<reference evidence="2" key="1">
    <citation type="journal article" date="2014" name="Front. Microbiol.">
        <title>High frequency of phylogenetically diverse reductive dehalogenase-homologous genes in deep subseafloor sedimentary metagenomes.</title>
        <authorList>
            <person name="Kawai M."/>
            <person name="Futagami T."/>
            <person name="Toyoda A."/>
            <person name="Takaki Y."/>
            <person name="Nishi S."/>
            <person name="Hori S."/>
            <person name="Arai W."/>
            <person name="Tsubouchi T."/>
            <person name="Morono Y."/>
            <person name="Uchiyama I."/>
            <person name="Ito T."/>
            <person name="Fujiyama A."/>
            <person name="Inagaki F."/>
            <person name="Takami H."/>
        </authorList>
    </citation>
    <scope>NUCLEOTIDE SEQUENCE</scope>
    <source>
        <strain evidence="2">Expedition CK06-06</strain>
    </source>
</reference>
<protein>
    <submittedName>
        <fullName evidence="2">Uncharacterized protein</fullName>
    </submittedName>
</protein>
<dbReference type="EMBL" id="BART01002189">
    <property type="protein sequence ID" value="GAG57786.1"/>
    <property type="molecule type" value="Genomic_DNA"/>
</dbReference>
<gene>
    <name evidence="2" type="ORF">S01H4_06890</name>
</gene>
<proteinExistence type="predicted"/>
<name>X1ACF0_9ZZZZ</name>
<sequence>GVGGHGGDTYPFSPLSGVSERYDEQTGTNVATDAGCWGGDMMTNSPHIYHFGAVQAVSDDWAIVAAEFKLADPFESKPISEQYRIIDLNTGQVTDWTEFNSSLISKLAHLGDMPDKFRIEYRVIDGAGNEGINTTYNLDFEYVRFSTETSINWIDDSIDLNSVLAGERELVFDGSGFGEVESLDVYINGFRYGTAVFDGENYTLSFGTENNMDTLLGYSDSLMSSGIYSNINPINHVSWEYDKDGMFGVVKHVLVDDDIVIVNPLTYTTTATMNLDTLYSQGFALPNFARLRQVYYYNSSLNSTETCYLPFGQYLTGDMGQILWPEESIIHDLYENHSEDVKDGLIYFEYDASEFADQLFLSNADGLFINFTMPAVYYNHTTIEKLTIALNDFLGNSFAKVYFDLDLRKYFSDDVKVNYNETIFGLGKMMTIPLYIDFKELRLSNPYQRFDPTLLESISLSVSDSRLWPGSFVEDYGNYSVLNLPYQRVGLKDIRFY</sequence>
<organism evidence="2">
    <name type="scientific">marine sediment metagenome</name>
    <dbReference type="NCBI Taxonomy" id="412755"/>
    <lineage>
        <taxon>unclassified sequences</taxon>
        <taxon>metagenomes</taxon>
        <taxon>ecological metagenomes</taxon>
    </lineage>
</organism>
<feature type="non-terminal residue" evidence="2">
    <location>
        <position position="497"/>
    </location>
</feature>
<dbReference type="AlphaFoldDB" id="X1ACF0"/>